<accession>A0A1I6VBA9</accession>
<dbReference type="EMBL" id="FOZW01000010">
    <property type="protein sequence ID" value="SFT10969.1"/>
    <property type="molecule type" value="Genomic_DNA"/>
</dbReference>
<name>A0A1I6VBA9_9RHOB</name>
<dbReference type="RefSeq" id="WP_092427640.1">
    <property type="nucleotide sequence ID" value="NZ_FNCL01000010.1"/>
</dbReference>
<evidence type="ECO:0000313" key="2">
    <source>
        <dbReference type="EMBL" id="SFT10969.1"/>
    </source>
</evidence>
<keyword evidence="3" id="KW-1185">Reference proteome</keyword>
<proteinExistence type="predicted"/>
<organism evidence="2 3">
    <name type="scientific">Alloyangia pacifica</name>
    <dbReference type="NCBI Taxonomy" id="311180"/>
    <lineage>
        <taxon>Bacteria</taxon>
        <taxon>Pseudomonadati</taxon>
        <taxon>Pseudomonadota</taxon>
        <taxon>Alphaproteobacteria</taxon>
        <taxon>Rhodobacterales</taxon>
        <taxon>Roseobacteraceae</taxon>
        <taxon>Alloyangia</taxon>
    </lineage>
</organism>
<gene>
    <name evidence="2" type="ORF">SAMN04488050_110190</name>
</gene>
<dbReference type="Pfam" id="PF11160">
    <property type="entry name" value="Hva1_TUDOR"/>
    <property type="match status" value="1"/>
</dbReference>
<sequence>MSKFQIGEIVQWNWGAGTARGKIAGRFERRVTREIKGDEITRNGSGGTPAFLIEQDDGGRVLKLESELEKT</sequence>
<dbReference type="Proteomes" id="UP000199392">
    <property type="component" value="Unassembled WGS sequence"/>
</dbReference>
<evidence type="ECO:0000259" key="1">
    <source>
        <dbReference type="Pfam" id="PF11160"/>
    </source>
</evidence>
<dbReference type="AlphaFoldDB" id="A0A1I6VBA9"/>
<dbReference type="InterPro" id="IPR021331">
    <property type="entry name" value="Hva1_TUDOR"/>
</dbReference>
<dbReference type="OrthoDB" id="283968at2"/>
<evidence type="ECO:0000313" key="3">
    <source>
        <dbReference type="Proteomes" id="UP000199392"/>
    </source>
</evidence>
<feature type="domain" description="Hypervirulence associated protein TUDOR" evidence="1">
    <location>
        <begin position="7"/>
        <end position="68"/>
    </location>
</feature>
<reference evidence="3" key="1">
    <citation type="submission" date="2016-10" db="EMBL/GenBank/DDBJ databases">
        <authorList>
            <person name="Varghese N."/>
            <person name="Submissions S."/>
        </authorList>
    </citation>
    <scope>NUCLEOTIDE SEQUENCE [LARGE SCALE GENOMIC DNA]</scope>
    <source>
        <strain evidence="3">DSM 26894</strain>
    </source>
</reference>
<protein>
    <recommendedName>
        <fullName evidence="1">Hypervirulence associated protein TUDOR domain-containing protein</fullName>
    </recommendedName>
</protein>
<dbReference type="STRING" id="311180.SAMN04488050_110190"/>